<dbReference type="GO" id="GO:0008360">
    <property type="term" value="P:regulation of cell shape"/>
    <property type="evidence" value="ECO:0007669"/>
    <property type="project" value="UniProtKB-KW"/>
</dbReference>
<dbReference type="GO" id="GO:0071972">
    <property type="term" value="F:peptidoglycan L,D-transpeptidase activity"/>
    <property type="evidence" value="ECO:0007669"/>
    <property type="project" value="TreeGrafter"/>
</dbReference>
<dbReference type="Gene3D" id="2.40.440.10">
    <property type="entry name" value="L,D-transpeptidase catalytic domain-like"/>
    <property type="match status" value="1"/>
</dbReference>
<dbReference type="InterPro" id="IPR050979">
    <property type="entry name" value="LD-transpeptidase"/>
</dbReference>
<protein>
    <submittedName>
        <fullName evidence="14">Unannotated protein</fullName>
    </submittedName>
</protein>
<dbReference type="PANTHER" id="PTHR30582">
    <property type="entry name" value="L,D-TRANSPEPTIDASE"/>
    <property type="match status" value="1"/>
</dbReference>
<keyword evidence="11" id="KW-0961">Cell wall biogenesis/degradation</keyword>
<dbReference type="Pfam" id="PF03734">
    <property type="entry name" value="YkuD"/>
    <property type="match status" value="1"/>
</dbReference>
<dbReference type="InterPro" id="IPR041280">
    <property type="entry name" value="Big_10"/>
</dbReference>
<accession>A0A6J7GK05</accession>
<evidence type="ECO:0000256" key="2">
    <source>
        <dbReference type="ARBA" id="ARBA00022475"/>
    </source>
</evidence>
<comment type="pathway">
    <text evidence="1">Cell wall biogenesis; peptidoglycan biosynthesis.</text>
</comment>
<keyword evidence="8" id="KW-0564">Palmitate</keyword>
<proteinExistence type="predicted"/>
<name>A0A6J7GK05_9ZZZZ</name>
<dbReference type="CDD" id="cd16913">
    <property type="entry name" value="YkuD_like"/>
    <property type="match status" value="1"/>
</dbReference>
<evidence type="ECO:0000256" key="1">
    <source>
        <dbReference type="ARBA" id="ARBA00004752"/>
    </source>
</evidence>
<dbReference type="Gene3D" id="2.60.40.3780">
    <property type="match status" value="1"/>
</dbReference>
<keyword evidence="10" id="KW-0012">Acyltransferase</keyword>
<reference evidence="14" key="1">
    <citation type="submission" date="2020-05" db="EMBL/GenBank/DDBJ databases">
        <authorList>
            <person name="Chiriac C."/>
            <person name="Salcher M."/>
            <person name="Ghai R."/>
            <person name="Kavagutti S V."/>
        </authorList>
    </citation>
    <scope>NUCLEOTIDE SEQUENCE</scope>
</reference>
<keyword evidence="2" id="KW-1003">Cell membrane</keyword>
<keyword evidence="3" id="KW-0808">Transferase</keyword>
<keyword evidence="9" id="KW-0449">Lipoprotein</keyword>
<evidence type="ECO:0000256" key="10">
    <source>
        <dbReference type="ARBA" id="ARBA00023315"/>
    </source>
</evidence>
<dbReference type="InterPro" id="IPR038063">
    <property type="entry name" value="Transpep_catalytic_dom"/>
</dbReference>
<sequence>MSRRSTVRRARLAATVSFPALVLLGVVLFAHQPSIALLSPARGTSDASIVVESQDGGISVTEPLRVRAQTGTLVDVEVYGNDGTPLLGTISDDGSSWESDSSHLPFGVAYDVQVTAVDAFGSEVSHEEQVTTTNPEGVLKALITPWYTQHVGVGMPVTVDFSSPVEDKAAVEQGLSVTASVQVDGSWSWINDQQIAYRPKTFWPGGIDVTVTANLRGVEGSPGVFGEEDQEVVFTFDRSQVINVDAKTLSLTVIRDGVKIKTIPVTTGRDGMDTMSGTTVVLTHERHRIMDTATAGLPKDDPNSYRVKVEYAMRLTWTGEFLHASPWAAADWGKNRTSHGCISMSPENAKWLFENTEIGDPVVVTGTPKKQTLGDGVTVWNVPWDEWVAGSALS</sequence>
<organism evidence="14">
    <name type="scientific">freshwater metagenome</name>
    <dbReference type="NCBI Taxonomy" id="449393"/>
    <lineage>
        <taxon>unclassified sequences</taxon>
        <taxon>metagenomes</taxon>
        <taxon>ecological metagenomes</taxon>
    </lineage>
</organism>
<evidence type="ECO:0000256" key="4">
    <source>
        <dbReference type="ARBA" id="ARBA00022729"/>
    </source>
</evidence>
<evidence type="ECO:0000259" key="13">
    <source>
        <dbReference type="PROSITE" id="PS52029"/>
    </source>
</evidence>
<evidence type="ECO:0000313" key="14">
    <source>
        <dbReference type="EMBL" id="CAB4907424.1"/>
    </source>
</evidence>
<keyword evidence="4" id="KW-0732">Signal</keyword>
<dbReference type="SUPFAM" id="SSF141523">
    <property type="entry name" value="L,D-transpeptidase catalytic domain-like"/>
    <property type="match status" value="1"/>
</dbReference>
<dbReference type="PANTHER" id="PTHR30582:SF2">
    <property type="entry name" value="L,D-TRANSPEPTIDASE YCIB-RELATED"/>
    <property type="match status" value="1"/>
</dbReference>
<dbReference type="PROSITE" id="PS52029">
    <property type="entry name" value="LD_TPASE"/>
    <property type="match status" value="1"/>
</dbReference>
<evidence type="ECO:0000256" key="5">
    <source>
        <dbReference type="ARBA" id="ARBA00022960"/>
    </source>
</evidence>
<evidence type="ECO:0000256" key="8">
    <source>
        <dbReference type="ARBA" id="ARBA00023139"/>
    </source>
</evidence>
<comment type="pathway">
    <text evidence="12">Glycan biosynthesis.</text>
</comment>
<dbReference type="FunFam" id="2.40.440.10:FF:000005">
    <property type="entry name" value="L,D-transpeptidase 2"/>
    <property type="match status" value="1"/>
</dbReference>
<dbReference type="InterPro" id="IPR005490">
    <property type="entry name" value="LD_TPept_cat_dom"/>
</dbReference>
<keyword evidence="7" id="KW-0472">Membrane</keyword>
<evidence type="ECO:0000256" key="3">
    <source>
        <dbReference type="ARBA" id="ARBA00022679"/>
    </source>
</evidence>
<gene>
    <name evidence="14" type="ORF">UFOPK3610_00540</name>
</gene>
<dbReference type="CDD" id="cd13432">
    <property type="entry name" value="LDT_IgD_like_2"/>
    <property type="match status" value="1"/>
</dbReference>
<feature type="domain" description="L,D-TPase catalytic" evidence="13">
    <location>
        <begin position="240"/>
        <end position="365"/>
    </location>
</feature>
<evidence type="ECO:0000256" key="7">
    <source>
        <dbReference type="ARBA" id="ARBA00023136"/>
    </source>
</evidence>
<dbReference type="GO" id="GO:0071555">
    <property type="term" value="P:cell wall organization"/>
    <property type="evidence" value="ECO:0007669"/>
    <property type="project" value="UniProtKB-KW"/>
</dbReference>
<dbReference type="AlphaFoldDB" id="A0A6J7GK05"/>
<dbReference type="Gene3D" id="2.60.40.3710">
    <property type="match status" value="1"/>
</dbReference>
<dbReference type="GO" id="GO:0016746">
    <property type="term" value="F:acyltransferase activity"/>
    <property type="evidence" value="ECO:0007669"/>
    <property type="project" value="UniProtKB-KW"/>
</dbReference>
<dbReference type="GO" id="GO:0005576">
    <property type="term" value="C:extracellular region"/>
    <property type="evidence" value="ECO:0007669"/>
    <property type="project" value="TreeGrafter"/>
</dbReference>
<dbReference type="GO" id="GO:0018104">
    <property type="term" value="P:peptidoglycan-protein cross-linking"/>
    <property type="evidence" value="ECO:0007669"/>
    <property type="project" value="TreeGrafter"/>
</dbReference>
<evidence type="ECO:0000256" key="9">
    <source>
        <dbReference type="ARBA" id="ARBA00023288"/>
    </source>
</evidence>
<dbReference type="Pfam" id="PF17964">
    <property type="entry name" value="Big_10"/>
    <property type="match status" value="1"/>
</dbReference>
<dbReference type="UniPathway" id="UPA00219"/>
<keyword evidence="6" id="KW-0573">Peptidoglycan synthesis</keyword>
<evidence type="ECO:0000256" key="12">
    <source>
        <dbReference type="ARBA" id="ARBA00060592"/>
    </source>
</evidence>
<evidence type="ECO:0000256" key="11">
    <source>
        <dbReference type="ARBA" id="ARBA00023316"/>
    </source>
</evidence>
<keyword evidence="5" id="KW-0133">Cell shape</keyword>
<evidence type="ECO:0000256" key="6">
    <source>
        <dbReference type="ARBA" id="ARBA00022984"/>
    </source>
</evidence>
<dbReference type="EMBL" id="CAFBMR010000012">
    <property type="protein sequence ID" value="CAB4907424.1"/>
    <property type="molecule type" value="Genomic_DNA"/>
</dbReference>